<proteinExistence type="predicted"/>
<dbReference type="OrthoDB" id="4161332at2759"/>
<dbReference type="RefSeq" id="XP_008720569.1">
    <property type="nucleotide sequence ID" value="XM_008722347.1"/>
</dbReference>
<sequence>MWPSLRAPAAIVCKTGRSAESMVVGRQLSADETYLPTPSAGPSTAPSLRNDIQVEGNQSDSTSATRTHPDLPQQKFAQGPDKASGPDPIVVPHYVGESEGLEFLFDVCSPSRPFKGNIYLIGRQRSKFPDDNTVKALKSQPLPSDNICHELLRDYFSYVHPFLPIINAAEFLNTYHNDRDRLSSLLLRSVLFAAASFVSSGPLQKAGFSTRKALKEHLYSQAKVGGLHFHFPLAKANNAVATSAILLAHYYIDLEDLDGPWHWIGIALSLCHTMGLHRDPRWDRLQRSPFPNAQYALWRRIWWCCYYRDAWLALAIGRPMRINSDHCDAPIPTTDDVLTEIEQLSPELRRTFVAHEMPALTGLWINFLHLSELVEVVLATNHRLKRPPVTRSRLEHLDREIWTCYEKIYDLQGQPSRLQSLHTHLLRAYYNSVIVALFRPYIHTANVVGKSEQEGLRTLAIDRCRAAASNTTYSLNELVSSDLVDVAPNMLITAMMSAMQIHFYEYCRLDGLASHHALHNLKLHIMVLDHLRKTWWTADMQHKLFLEALKALESAPKGPHETIQSKEPQVHSRQSDTPRQRSVEEIAGDEGTHQQYDLESDITNEPILGNNDNTLDEFFGPFNPFNFSAIDRSFFGNAGDWGFGNGVV</sequence>
<organism evidence="4 5">
    <name type="scientific">Cyphellophora europaea (strain CBS 101466)</name>
    <name type="common">Phialophora europaea</name>
    <dbReference type="NCBI Taxonomy" id="1220924"/>
    <lineage>
        <taxon>Eukaryota</taxon>
        <taxon>Fungi</taxon>
        <taxon>Dikarya</taxon>
        <taxon>Ascomycota</taxon>
        <taxon>Pezizomycotina</taxon>
        <taxon>Eurotiomycetes</taxon>
        <taxon>Chaetothyriomycetidae</taxon>
        <taxon>Chaetothyriales</taxon>
        <taxon>Cyphellophoraceae</taxon>
        <taxon>Cyphellophora</taxon>
    </lineage>
</organism>
<name>W2RKM2_CYPE1</name>
<evidence type="ECO:0000259" key="3">
    <source>
        <dbReference type="SMART" id="SM00906"/>
    </source>
</evidence>
<dbReference type="GeneID" id="19975365"/>
<dbReference type="InterPro" id="IPR052761">
    <property type="entry name" value="Fungal_Detox/Toxin_TFs"/>
</dbReference>
<dbReference type="PANTHER" id="PTHR47425:SF3">
    <property type="entry name" value="ZN(II)2CYS6 TRANSCRIPTION FACTOR (EUROFUNG)"/>
    <property type="match status" value="1"/>
</dbReference>
<dbReference type="VEuPathDB" id="FungiDB:HMPREF1541_08026"/>
<dbReference type="HOGENOM" id="CLU_006329_3_1_1"/>
<dbReference type="AlphaFoldDB" id="W2RKM2"/>
<feature type="domain" description="Xylanolytic transcriptional activator regulatory" evidence="3">
    <location>
        <begin position="260"/>
        <end position="338"/>
    </location>
</feature>
<protein>
    <recommendedName>
        <fullName evidence="3">Xylanolytic transcriptional activator regulatory domain-containing protein</fullName>
    </recommendedName>
</protein>
<keyword evidence="1" id="KW-0539">Nucleus</keyword>
<evidence type="ECO:0000256" key="2">
    <source>
        <dbReference type="SAM" id="MobiDB-lite"/>
    </source>
</evidence>
<feature type="compositionally biased region" description="Basic and acidic residues" evidence="2">
    <location>
        <begin position="558"/>
        <end position="581"/>
    </location>
</feature>
<dbReference type="STRING" id="1220924.W2RKM2"/>
<gene>
    <name evidence="4" type="ORF">HMPREF1541_08026</name>
</gene>
<keyword evidence="5" id="KW-1185">Reference proteome</keyword>
<dbReference type="EMBL" id="KB822724">
    <property type="protein sequence ID" value="ETN37037.1"/>
    <property type="molecule type" value="Genomic_DNA"/>
</dbReference>
<dbReference type="eggNOG" id="ENOG502SI2M">
    <property type="taxonomic scope" value="Eukaryota"/>
</dbReference>
<dbReference type="InterPro" id="IPR007219">
    <property type="entry name" value="XnlR_reg_dom"/>
</dbReference>
<feature type="region of interest" description="Disordered" evidence="2">
    <location>
        <begin position="556"/>
        <end position="581"/>
    </location>
</feature>
<reference evidence="4 5" key="1">
    <citation type="submission" date="2013-03" db="EMBL/GenBank/DDBJ databases">
        <title>The Genome Sequence of Phialophora europaea CBS 101466.</title>
        <authorList>
            <consortium name="The Broad Institute Genomics Platform"/>
            <person name="Cuomo C."/>
            <person name="de Hoog S."/>
            <person name="Gorbushina A."/>
            <person name="Walker B."/>
            <person name="Young S.K."/>
            <person name="Zeng Q."/>
            <person name="Gargeya S."/>
            <person name="Fitzgerald M."/>
            <person name="Haas B."/>
            <person name="Abouelleil A."/>
            <person name="Allen A.W."/>
            <person name="Alvarado L."/>
            <person name="Arachchi H.M."/>
            <person name="Berlin A.M."/>
            <person name="Chapman S.B."/>
            <person name="Gainer-Dewar J."/>
            <person name="Goldberg J."/>
            <person name="Griggs A."/>
            <person name="Gujja S."/>
            <person name="Hansen M."/>
            <person name="Howarth C."/>
            <person name="Imamovic A."/>
            <person name="Ireland A."/>
            <person name="Larimer J."/>
            <person name="McCowan C."/>
            <person name="Murphy C."/>
            <person name="Pearson M."/>
            <person name="Poon T.W."/>
            <person name="Priest M."/>
            <person name="Roberts A."/>
            <person name="Saif S."/>
            <person name="Shea T."/>
            <person name="Sisk P."/>
            <person name="Sykes S."/>
            <person name="Wortman J."/>
            <person name="Nusbaum C."/>
            <person name="Birren B."/>
        </authorList>
    </citation>
    <scope>NUCLEOTIDE SEQUENCE [LARGE SCALE GENOMIC DNA]</scope>
    <source>
        <strain evidence="4 5">CBS 101466</strain>
    </source>
</reference>
<evidence type="ECO:0000256" key="1">
    <source>
        <dbReference type="ARBA" id="ARBA00023242"/>
    </source>
</evidence>
<dbReference type="Proteomes" id="UP000030752">
    <property type="component" value="Unassembled WGS sequence"/>
</dbReference>
<accession>W2RKM2</accession>
<dbReference type="GO" id="GO:0008270">
    <property type="term" value="F:zinc ion binding"/>
    <property type="evidence" value="ECO:0007669"/>
    <property type="project" value="InterPro"/>
</dbReference>
<evidence type="ECO:0000313" key="5">
    <source>
        <dbReference type="Proteomes" id="UP000030752"/>
    </source>
</evidence>
<dbReference type="Pfam" id="PF04082">
    <property type="entry name" value="Fungal_trans"/>
    <property type="match status" value="1"/>
</dbReference>
<dbReference type="PANTHER" id="PTHR47425">
    <property type="entry name" value="FARB-RELATED"/>
    <property type="match status" value="1"/>
</dbReference>
<feature type="region of interest" description="Disordered" evidence="2">
    <location>
        <begin position="55"/>
        <end position="88"/>
    </location>
</feature>
<dbReference type="CDD" id="cd12148">
    <property type="entry name" value="fungal_TF_MHR"/>
    <property type="match status" value="1"/>
</dbReference>
<feature type="compositionally biased region" description="Polar residues" evidence="2">
    <location>
        <begin position="55"/>
        <end position="66"/>
    </location>
</feature>
<dbReference type="GO" id="GO:0003677">
    <property type="term" value="F:DNA binding"/>
    <property type="evidence" value="ECO:0007669"/>
    <property type="project" value="InterPro"/>
</dbReference>
<dbReference type="GO" id="GO:0006351">
    <property type="term" value="P:DNA-templated transcription"/>
    <property type="evidence" value="ECO:0007669"/>
    <property type="project" value="InterPro"/>
</dbReference>
<dbReference type="InParanoid" id="W2RKM2"/>
<dbReference type="SMART" id="SM00906">
    <property type="entry name" value="Fungal_trans"/>
    <property type="match status" value="1"/>
</dbReference>
<evidence type="ECO:0000313" key="4">
    <source>
        <dbReference type="EMBL" id="ETN37037.1"/>
    </source>
</evidence>